<dbReference type="Proteomes" id="UP001186974">
    <property type="component" value="Unassembled WGS sequence"/>
</dbReference>
<reference evidence="1" key="1">
    <citation type="submission" date="2024-09" db="EMBL/GenBank/DDBJ databases">
        <title>Black Yeasts Isolated from many extreme environments.</title>
        <authorList>
            <person name="Coleine C."/>
            <person name="Stajich J.E."/>
            <person name="Selbmann L."/>
        </authorList>
    </citation>
    <scope>NUCLEOTIDE SEQUENCE</scope>
    <source>
        <strain evidence="1">CCFEE 5737</strain>
    </source>
</reference>
<name>A0ACC3DYX5_9PEZI</name>
<evidence type="ECO:0000313" key="1">
    <source>
        <dbReference type="EMBL" id="KAK3082031.1"/>
    </source>
</evidence>
<dbReference type="EMBL" id="JAWDJW010000018">
    <property type="protein sequence ID" value="KAK3082031.1"/>
    <property type="molecule type" value="Genomic_DNA"/>
</dbReference>
<keyword evidence="2" id="KW-1185">Reference proteome</keyword>
<sequence length="161" mass="16333">MIPGVSMDVVNFENDSGNYAVTVIGAATATTIADSITTTGGSESHPTNQAECHEHWRSTLPRMSPSVGRNPLTTFIDSQTVVPGSSAVTVSGQTISLASSGGDIFVNGQSTRLLAVDGVSPGGALSLDSLVLEYTAGSPGQLISGSQTLTAGEVPLLSVVR</sequence>
<organism evidence="1 2">
    <name type="scientific">Coniosporium uncinatum</name>
    <dbReference type="NCBI Taxonomy" id="93489"/>
    <lineage>
        <taxon>Eukaryota</taxon>
        <taxon>Fungi</taxon>
        <taxon>Dikarya</taxon>
        <taxon>Ascomycota</taxon>
        <taxon>Pezizomycotina</taxon>
        <taxon>Dothideomycetes</taxon>
        <taxon>Dothideomycetes incertae sedis</taxon>
        <taxon>Coniosporium</taxon>
    </lineage>
</organism>
<comment type="caution">
    <text evidence="1">The sequence shown here is derived from an EMBL/GenBank/DDBJ whole genome shotgun (WGS) entry which is preliminary data.</text>
</comment>
<proteinExistence type="predicted"/>
<evidence type="ECO:0000313" key="2">
    <source>
        <dbReference type="Proteomes" id="UP001186974"/>
    </source>
</evidence>
<accession>A0ACC3DYX5</accession>
<protein>
    <submittedName>
        <fullName evidence="1">Uncharacterized protein</fullName>
    </submittedName>
</protein>
<gene>
    <name evidence="1" type="ORF">LTS18_007216</name>
</gene>